<dbReference type="AlphaFoldDB" id="A0A7B3IIU4"/>
<dbReference type="Proteomes" id="UP000840371">
    <property type="component" value="Unassembled WGS sequence"/>
</dbReference>
<sequence length="299" mass="33899">MQGFYLTNLLPPGMPDEFSITTNGILWDLEKIQRPDINNVIDKIKNGACANTYSMSTYIPNNQLRKSGLIESSYFDKIMDNVLKACLAFSFINGTSVRPTSSTTYSKVSLFQPGEAFPRDHSIYSPEPCLNILGDYIDFVELFCNNNTIFSTEKMLLIMHYYLDSISAWSLENQYTLLTTILQIIGDTEKTSGRPFASFHASQRGSRVGFYDYLAGAADRVGIQKLTFDAVKLRNKLIHEGMFDKSVYPSKKNITDLISESFSWIDLYIFKTIGVQCQPNPRHASKKLENFMNSFSYGL</sequence>
<protein>
    <recommendedName>
        <fullName evidence="2">Apea-like HEPN domain-containing protein</fullName>
    </recommendedName>
</protein>
<accession>A0A7B3IIU4</accession>
<gene>
    <name evidence="1" type="ORF">HLZ50_22920</name>
</gene>
<dbReference type="EMBL" id="DABGKZ010000056">
    <property type="protein sequence ID" value="HAJ5152857.1"/>
    <property type="molecule type" value="Genomic_DNA"/>
</dbReference>
<reference evidence="1" key="1">
    <citation type="journal article" date="2018" name="Genome Biol.">
        <title>SKESA: strategic k-mer extension for scrupulous assemblies.</title>
        <authorList>
            <person name="Souvorov A."/>
            <person name="Agarwala R."/>
            <person name="Lipman D.J."/>
        </authorList>
    </citation>
    <scope>NUCLEOTIDE SEQUENCE [LARGE SCALE GENOMIC DNA]</scope>
    <source>
        <strain>ecoli[ST-219]</strain>
        <strain evidence="1">Ecoli[ST-219]</strain>
    </source>
</reference>
<name>A0A7B3IIU4_ECOLX</name>
<proteinExistence type="predicted"/>
<dbReference type="RefSeq" id="WP_088172169.1">
    <property type="nucleotide sequence ID" value="NZ_BFJX01000009.1"/>
</dbReference>
<evidence type="ECO:0000313" key="1">
    <source>
        <dbReference type="EMBL" id="HAJ5152857.1"/>
    </source>
</evidence>
<comment type="caution">
    <text evidence="1">The sequence shown here is derived from an EMBL/GenBank/DDBJ whole genome shotgun (WGS) entry which is preliminary data.</text>
</comment>
<reference evidence="1" key="2">
    <citation type="submission" date="2019-11" db="EMBL/GenBank/DDBJ databases">
        <authorList>
            <consortium name="NCBI Pathogen Detection Project"/>
        </authorList>
    </citation>
    <scope>NUCLEOTIDE SEQUENCE</scope>
    <source>
        <strain evidence="1">Ecoli[ST-219]</strain>
    </source>
</reference>
<organism evidence="1">
    <name type="scientific">Escherichia coli</name>
    <dbReference type="NCBI Taxonomy" id="562"/>
    <lineage>
        <taxon>Bacteria</taxon>
        <taxon>Pseudomonadati</taxon>
        <taxon>Pseudomonadota</taxon>
        <taxon>Gammaproteobacteria</taxon>
        <taxon>Enterobacterales</taxon>
        <taxon>Enterobacteriaceae</taxon>
        <taxon>Escherichia</taxon>
    </lineage>
</organism>
<evidence type="ECO:0008006" key="2">
    <source>
        <dbReference type="Google" id="ProtNLM"/>
    </source>
</evidence>